<dbReference type="PANTHER" id="PTHR24252">
    <property type="entry name" value="ACROSIN-RELATED"/>
    <property type="match status" value="1"/>
</dbReference>
<evidence type="ECO:0000256" key="5">
    <source>
        <dbReference type="RuleBase" id="RU363034"/>
    </source>
</evidence>
<accession>A0ABN9KQC3</accession>
<dbReference type="Proteomes" id="UP001176940">
    <property type="component" value="Unassembled WGS sequence"/>
</dbReference>
<dbReference type="PRINTS" id="PR00722">
    <property type="entry name" value="CHYMOTRYPSIN"/>
</dbReference>
<dbReference type="PROSITE" id="PS00134">
    <property type="entry name" value="TRYPSIN_HIS"/>
    <property type="match status" value="1"/>
</dbReference>
<dbReference type="SMART" id="SM00020">
    <property type="entry name" value="Tryp_SPc"/>
    <property type="match status" value="1"/>
</dbReference>
<evidence type="ECO:0000313" key="7">
    <source>
        <dbReference type="EMBL" id="CAJ0919603.1"/>
    </source>
</evidence>
<evidence type="ECO:0000256" key="2">
    <source>
        <dbReference type="ARBA" id="ARBA00022801"/>
    </source>
</evidence>
<evidence type="ECO:0000256" key="3">
    <source>
        <dbReference type="ARBA" id="ARBA00022825"/>
    </source>
</evidence>
<dbReference type="InterPro" id="IPR009003">
    <property type="entry name" value="Peptidase_S1_PA"/>
</dbReference>
<dbReference type="EMBL" id="CAUEEQ010001381">
    <property type="protein sequence ID" value="CAJ0919603.1"/>
    <property type="molecule type" value="Genomic_DNA"/>
</dbReference>
<keyword evidence="2 5" id="KW-0378">Hydrolase</keyword>
<dbReference type="Pfam" id="PF00089">
    <property type="entry name" value="Trypsin"/>
    <property type="match status" value="1"/>
</dbReference>
<keyword evidence="1 5" id="KW-0645">Protease</keyword>
<reference evidence="7" key="1">
    <citation type="submission" date="2023-07" db="EMBL/GenBank/DDBJ databases">
        <authorList>
            <person name="Stuckert A."/>
        </authorList>
    </citation>
    <scope>NUCLEOTIDE SEQUENCE</scope>
</reference>
<dbReference type="SUPFAM" id="SSF50494">
    <property type="entry name" value="Trypsin-like serine proteases"/>
    <property type="match status" value="1"/>
</dbReference>
<evidence type="ECO:0000313" key="8">
    <source>
        <dbReference type="Proteomes" id="UP001176940"/>
    </source>
</evidence>
<dbReference type="InterPro" id="IPR001314">
    <property type="entry name" value="Peptidase_S1A"/>
</dbReference>
<protein>
    <recommendedName>
        <fullName evidence="6">Peptidase S1 domain-containing protein</fullName>
    </recommendedName>
</protein>
<keyword evidence="4" id="KW-1015">Disulfide bond</keyword>
<sequence>MNIIKHVWGRMKEEAWKTKPKNLDELWEASKFGNFFHHLEITVVNAENLLYYDCGVGGPSVSSRIVGGEPASMGSWPWQASLRLNGVHKCGASLISRTWLLTAAHCFDNDNSADMWTVVLGTISSKPEFGFKLKQIIIYEPYTSETHQNDIALLELSDPVNYNPNTRSVCLPSMSENFADDKSCYVTGWGALVSEGPSLPTLQQAEVKIINSNLCGSQQMYGNIIDPSMICAGYVEGRIDACQGDSGGPLVTTQNNRKWMLIGIVSFGYGCALRNKPGIYSRVTYLRNWINKHSGL</sequence>
<evidence type="ECO:0000256" key="1">
    <source>
        <dbReference type="ARBA" id="ARBA00022670"/>
    </source>
</evidence>
<dbReference type="InterPro" id="IPR043504">
    <property type="entry name" value="Peptidase_S1_PA_chymotrypsin"/>
</dbReference>
<comment type="caution">
    <text evidence="7">The sequence shown here is derived from an EMBL/GenBank/DDBJ whole genome shotgun (WGS) entry which is preliminary data.</text>
</comment>
<evidence type="ECO:0000256" key="4">
    <source>
        <dbReference type="ARBA" id="ARBA00023157"/>
    </source>
</evidence>
<dbReference type="CDD" id="cd00190">
    <property type="entry name" value="Tryp_SPc"/>
    <property type="match status" value="1"/>
</dbReference>
<dbReference type="PANTHER" id="PTHR24252:SF28">
    <property type="entry name" value="TRANSMEMBRANE PROTEASE SERINE 11C ISOFORM X1"/>
    <property type="match status" value="1"/>
</dbReference>
<gene>
    <name evidence="7" type="ORF">RIMI_LOCUS1079614</name>
</gene>
<dbReference type="InterPro" id="IPR018114">
    <property type="entry name" value="TRYPSIN_HIS"/>
</dbReference>
<keyword evidence="3 5" id="KW-0720">Serine protease</keyword>
<dbReference type="InterPro" id="IPR001254">
    <property type="entry name" value="Trypsin_dom"/>
</dbReference>
<dbReference type="InterPro" id="IPR033116">
    <property type="entry name" value="TRYPSIN_SER"/>
</dbReference>
<feature type="domain" description="Peptidase S1" evidence="6">
    <location>
        <begin position="65"/>
        <end position="295"/>
    </location>
</feature>
<dbReference type="Gene3D" id="2.40.10.10">
    <property type="entry name" value="Trypsin-like serine proteases"/>
    <property type="match status" value="2"/>
</dbReference>
<keyword evidence="8" id="KW-1185">Reference proteome</keyword>
<evidence type="ECO:0000259" key="6">
    <source>
        <dbReference type="PROSITE" id="PS50240"/>
    </source>
</evidence>
<dbReference type="PROSITE" id="PS50240">
    <property type="entry name" value="TRYPSIN_DOM"/>
    <property type="match status" value="1"/>
</dbReference>
<name>A0ABN9KQC3_9NEOB</name>
<proteinExistence type="predicted"/>
<dbReference type="PROSITE" id="PS00135">
    <property type="entry name" value="TRYPSIN_SER"/>
    <property type="match status" value="1"/>
</dbReference>
<organism evidence="7 8">
    <name type="scientific">Ranitomeya imitator</name>
    <name type="common">mimic poison frog</name>
    <dbReference type="NCBI Taxonomy" id="111125"/>
    <lineage>
        <taxon>Eukaryota</taxon>
        <taxon>Metazoa</taxon>
        <taxon>Chordata</taxon>
        <taxon>Craniata</taxon>
        <taxon>Vertebrata</taxon>
        <taxon>Euteleostomi</taxon>
        <taxon>Amphibia</taxon>
        <taxon>Batrachia</taxon>
        <taxon>Anura</taxon>
        <taxon>Neobatrachia</taxon>
        <taxon>Hyloidea</taxon>
        <taxon>Dendrobatidae</taxon>
        <taxon>Dendrobatinae</taxon>
        <taxon>Ranitomeya</taxon>
    </lineage>
</organism>